<dbReference type="GO" id="GO:0051731">
    <property type="term" value="F:polynucleotide 5'-hydroxyl-kinase activity"/>
    <property type="evidence" value="ECO:0007669"/>
    <property type="project" value="InterPro"/>
</dbReference>
<evidence type="ECO:0000259" key="13">
    <source>
        <dbReference type="Pfam" id="PF16575"/>
    </source>
</evidence>
<dbReference type="PANTHER" id="PTHR12755:SF3">
    <property type="entry name" value="POLYNUCLEOTIDE 5'-HYDROXYL-KINASE NOL9"/>
    <property type="match status" value="1"/>
</dbReference>
<feature type="compositionally biased region" description="Basic and acidic residues" evidence="12">
    <location>
        <begin position="537"/>
        <end position="546"/>
    </location>
</feature>
<sequence length="707" mass="77153">MTPSPNKRRKLEAPTPGMSAISALAARRRLAASSQTEQLPPSTTKPSSNPFTPLQTLGPKCEQLKSATKVVPGQNSSSGKAARRQGSNIGTEPTSRAAYSSFSLSEHNHQVHDDKLELRLEEAERFLLVGSFGVRVLTGEVTVAGAVLQPSEKIVWVHAPHCHAIPVLRTAESTSLELHNDAEAEGLRKLGKLSPLFQNIWNVLPAQVAESRSRGPTSFQFLGESEDGPKGSAIQQLVCSPKWNMKLASIVELASRREPVSILVCGPKSAGKSTFSRILTNRLLTATHEESTRTVHTAATGVAVLDLDPGQPEYGPPGTVSLAHISQPNLGVPFSHPSLDDKAYKVVRCHSLASVILASTTELHLECALDLYDCYRHTLRNCPLIINTPGWILSLGLEFLVDVVAKLRPLDVIYMSEDGPAETVEALGDATRRLSLLPSQPSEYKSRTAAQTREMQTMSYFHSGPVIGSDGSRRLGWSPHALSAVRPVVVPYSGRRRGFLGILRYDYQLPLDLIADAINGMVLAMVEVERWQAFRGHSREESRDGDGDSTSQPAVLFSPEGIPVIPNPDDLCLDPRHSRTIGLILVRGVDTANKCLQVLTPTSLDRVKEARSRGSSIVLVHGKLDAPTWSYTEHLYEQAEEDEEEPESVEVTDDDDDEGLADELDGDSCREEETAVPWVEVLKGNQRRPVGSRVWRVRRDLGRGAGA</sequence>
<name>A0A2A9PQL8_OPHUN</name>
<keyword evidence="15" id="KW-1185">Reference proteome</keyword>
<evidence type="ECO:0000256" key="4">
    <source>
        <dbReference type="ARBA" id="ARBA00018706"/>
    </source>
</evidence>
<feature type="region of interest" description="Disordered" evidence="12">
    <location>
        <begin position="639"/>
        <end position="672"/>
    </location>
</feature>
<feature type="compositionally biased region" description="Polar residues" evidence="12">
    <location>
        <begin position="73"/>
        <end position="95"/>
    </location>
</feature>
<feature type="compositionally biased region" description="Polar residues" evidence="12">
    <location>
        <begin position="35"/>
        <end position="55"/>
    </location>
</feature>
<dbReference type="PANTHER" id="PTHR12755">
    <property type="entry name" value="CLEAVAGE/POLYADENYLATION FACTOR IA SUBUNIT CLP1P"/>
    <property type="match status" value="1"/>
</dbReference>
<comment type="caution">
    <text evidence="14">The sequence shown here is derived from an EMBL/GenBank/DDBJ whole genome shotgun (WGS) entry which is preliminary data.</text>
</comment>
<evidence type="ECO:0000256" key="7">
    <source>
        <dbReference type="ARBA" id="ARBA00022679"/>
    </source>
</evidence>
<evidence type="ECO:0000256" key="10">
    <source>
        <dbReference type="ARBA" id="ARBA00022840"/>
    </source>
</evidence>
<feature type="compositionally biased region" description="Basic residues" evidence="12">
    <location>
        <begin position="1"/>
        <end position="10"/>
    </location>
</feature>
<evidence type="ECO:0000256" key="3">
    <source>
        <dbReference type="ARBA" id="ARBA00011003"/>
    </source>
</evidence>
<evidence type="ECO:0000256" key="6">
    <source>
        <dbReference type="ARBA" id="ARBA00022552"/>
    </source>
</evidence>
<comment type="subcellular location">
    <subcellularLocation>
        <location evidence="2">Nucleus</location>
        <location evidence="2">Nucleolus</location>
    </subcellularLocation>
</comment>
<keyword evidence="7" id="KW-0808">Transferase</keyword>
<dbReference type="Proteomes" id="UP000037136">
    <property type="component" value="Unassembled WGS sequence"/>
</dbReference>
<dbReference type="InterPro" id="IPR027417">
    <property type="entry name" value="P-loop_NTPase"/>
</dbReference>
<dbReference type="InterPro" id="IPR045116">
    <property type="entry name" value="Clp1/Grc3"/>
</dbReference>
<evidence type="ECO:0000313" key="15">
    <source>
        <dbReference type="Proteomes" id="UP000037136"/>
    </source>
</evidence>
<reference evidence="14 15" key="2">
    <citation type="journal article" date="2017" name="Sci. Rep.">
        <title>Ant-infecting Ophiocordyceps genomes reveal a high diversity of potential behavioral manipulation genes and a possible major role for enterotoxins.</title>
        <authorList>
            <person name="de Bekker C."/>
            <person name="Ohm R.A."/>
            <person name="Evans H.C."/>
            <person name="Brachmann A."/>
            <person name="Hughes D.P."/>
        </authorList>
    </citation>
    <scope>NUCLEOTIDE SEQUENCE [LARGE SCALE GENOMIC DNA]</scope>
    <source>
        <strain evidence="14 15">SC16a</strain>
    </source>
</reference>
<evidence type="ECO:0000256" key="11">
    <source>
        <dbReference type="ARBA" id="ARBA00023242"/>
    </source>
</evidence>
<evidence type="ECO:0000256" key="8">
    <source>
        <dbReference type="ARBA" id="ARBA00022741"/>
    </source>
</evidence>
<dbReference type="GO" id="GO:0005524">
    <property type="term" value="F:ATP binding"/>
    <property type="evidence" value="ECO:0007669"/>
    <property type="project" value="UniProtKB-KW"/>
</dbReference>
<dbReference type="EMBL" id="LAZP02000014">
    <property type="protein sequence ID" value="PFH62896.1"/>
    <property type="molecule type" value="Genomic_DNA"/>
</dbReference>
<proteinExistence type="inferred from homology"/>
<comment type="function">
    <text evidence="1">Polynucleotide 5'-kinase involved in rRNA processing.</text>
</comment>
<dbReference type="OrthoDB" id="4054781at2759"/>
<evidence type="ECO:0000256" key="5">
    <source>
        <dbReference type="ARBA" id="ARBA00019824"/>
    </source>
</evidence>
<keyword evidence="11" id="KW-0539">Nucleus</keyword>
<dbReference type="Gene3D" id="3.40.50.300">
    <property type="entry name" value="P-loop containing nucleotide triphosphate hydrolases"/>
    <property type="match status" value="1"/>
</dbReference>
<feature type="compositionally biased region" description="Acidic residues" evidence="12">
    <location>
        <begin position="639"/>
        <end position="666"/>
    </location>
</feature>
<evidence type="ECO:0000256" key="9">
    <source>
        <dbReference type="ARBA" id="ARBA00022777"/>
    </source>
</evidence>
<evidence type="ECO:0000256" key="12">
    <source>
        <dbReference type="SAM" id="MobiDB-lite"/>
    </source>
</evidence>
<dbReference type="InterPro" id="IPR032319">
    <property type="entry name" value="CLP1_P"/>
</dbReference>
<comment type="similarity">
    <text evidence="3">Belongs to the Clp1 family. NOL9/GRC3 subfamily.</text>
</comment>
<keyword evidence="9" id="KW-0418">Kinase</keyword>
<evidence type="ECO:0000256" key="1">
    <source>
        <dbReference type="ARBA" id="ARBA00003798"/>
    </source>
</evidence>
<dbReference type="AlphaFoldDB" id="A0A2A9PQL8"/>
<dbReference type="GO" id="GO:0000448">
    <property type="term" value="P:cleavage in ITS2 between 5.8S rRNA and LSU-rRNA of tricistronic rRNA transcript (SSU-rRNA, 5.8S rRNA, LSU-rRNA)"/>
    <property type="evidence" value="ECO:0007669"/>
    <property type="project" value="TreeGrafter"/>
</dbReference>
<protein>
    <recommendedName>
        <fullName evidence="5">Polynucleotide 5'-hydroxyl-kinase GRC3</fullName>
    </recommendedName>
    <alternativeName>
        <fullName evidence="4">Polynucleotide 5'-hydroxyl-kinase grc3</fullName>
    </alternativeName>
</protein>
<dbReference type="Pfam" id="PF16575">
    <property type="entry name" value="CLP1_P"/>
    <property type="match status" value="1"/>
</dbReference>
<dbReference type="STRING" id="268505.A0A2A9PQL8"/>
<evidence type="ECO:0000313" key="14">
    <source>
        <dbReference type="EMBL" id="PFH62896.1"/>
    </source>
</evidence>
<organism evidence="14 15">
    <name type="scientific">Ophiocordyceps unilateralis</name>
    <name type="common">Zombie-ant fungus</name>
    <name type="synonym">Torrubia unilateralis</name>
    <dbReference type="NCBI Taxonomy" id="268505"/>
    <lineage>
        <taxon>Eukaryota</taxon>
        <taxon>Fungi</taxon>
        <taxon>Dikarya</taxon>
        <taxon>Ascomycota</taxon>
        <taxon>Pezizomycotina</taxon>
        <taxon>Sordariomycetes</taxon>
        <taxon>Hypocreomycetidae</taxon>
        <taxon>Hypocreales</taxon>
        <taxon>Ophiocordycipitaceae</taxon>
        <taxon>Ophiocordyceps</taxon>
    </lineage>
</organism>
<reference evidence="14 15" key="1">
    <citation type="journal article" date="2015" name="BMC Genomics">
        <title>Gene expression during zombie ant biting behavior reflects the complexity underlying fungal parasitic behavioral manipulation.</title>
        <authorList>
            <person name="de Bekker C."/>
            <person name="Ohm R.A."/>
            <person name="Loreto R.G."/>
            <person name="Sebastian A."/>
            <person name="Albert I."/>
            <person name="Merrow M."/>
            <person name="Brachmann A."/>
            <person name="Hughes D.P."/>
        </authorList>
    </citation>
    <scope>NUCLEOTIDE SEQUENCE [LARGE SCALE GENOMIC DNA]</scope>
    <source>
        <strain evidence="14 15">SC16a</strain>
    </source>
</reference>
<dbReference type="GO" id="GO:0005730">
    <property type="term" value="C:nucleolus"/>
    <property type="evidence" value="ECO:0007669"/>
    <property type="project" value="UniProtKB-SubCell"/>
</dbReference>
<keyword evidence="6" id="KW-0698">rRNA processing</keyword>
<feature type="region of interest" description="Disordered" evidence="12">
    <location>
        <begin position="537"/>
        <end position="559"/>
    </location>
</feature>
<keyword evidence="10" id="KW-0067">ATP-binding</keyword>
<keyword evidence="8" id="KW-0547">Nucleotide-binding</keyword>
<accession>A0A2A9PQL8</accession>
<dbReference type="FunFam" id="3.40.50.300:FF:001156">
    <property type="entry name" value="Polynucleotide 5-hydroxyl-kinase grc3"/>
    <property type="match status" value="1"/>
</dbReference>
<feature type="domain" description="Clp1 P-loop" evidence="13">
    <location>
        <begin position="266"/>
        <end position="463"/>
    </location>
</feature>
<evidence type="ECO:0000256" key="2">
    <source>
        <dbReference type="ARBA" id="ARBA00004604"/>
    </source>
</evidence>
<gene>
    <name evidence="14" type="ORF">XA68_11215</name>
</gene>
<feature type="region of interest" description="Disordered" evidence="12">
    <location>
        <begin position="1"/>
        <end position="95"/>
    </location>
</feature>